<dbReference type="PANTHER" id="PTHR11214:SF115">
    <property type="entry name" value="HEXOSYLTRANSFERASE"/>
    <property type="match status" value="1"/>
</dbReference>
<keyword evidence="15" id="KW-1185">Reference proteome</keyword>
<dbReference type="Proteomes" id="UP000261660">
    <property type="component" value="Unplaced"/>
</dbReference>
<accession>A0A3Q3FFZ2</accession>
<keyword evidence="9 13" id="KW-0333">Golgi apparatus</keyword>
<name>A0A3Q3FFZ2_9LABR</name>
<organism evidence="14 15">
    <name type="scientific">Labrus bergylta</name>
    <name type="common">ballan wrasse</name>
    <dbReference type="NCBI Taxonomy" id="56723"/>
    <lineage>
        <taxon>Eukaryota</taxon>
        <taxon>Metazoa</taxon>
        <taxon>Chordata</taxon>
        <taxon>Craniata</taxon>
        <taxon>Vertebrata</taxon>
        <taxon>Euteleostomi</taxon>
        <taxon>Actinopterygii</taxon>
        <taxon>Neopterygii</taxon>
        <taxon>Teleostei</taxon>
        <taxon>Neoteleostei</taxon>
        <taxon>Acanthomorphata</taxon>
        <taxon>Eupercaria</taxon>
        <taxon>Labriformes</taxon>
        <taxon>Labridae</taxon>
        <taxon>Labrus</taxon>
    </lineage>
</organism>
<dbReference type="STRING" id="56723.ENSLBEP00000019111"/>
<evidence type="ECO:0000313" key="14">
    <source>
        <dbReference type="Ensembl" id="ENSLBEP00000019111.1"/>
    </source>
</evidence>
<evidence type="ECO:0000256" key="7">
    <source>
        <dbReference type="ARBA" id="ARBA00022968"/>
    </source>
</evidence>
<dbReference type="OrthoDB" id="2139606at2759"/>
<dbReference type="InParanoid" id="A0A3Q3FFZ2"/>
<dbReference type="Gene3D" id="3.90.550.50">
    <property type="match status" value="1"/>
</dbReference>
<evidence type="ECO:0000256" key="5">
    <source>
        <dbReference type="ARBA" id="ARBA00022679"/>
    </source>
</evidence>
<dbReference type="GeneID" id="109984309"/>
<keyword evidence="12" id="KW-0325">Glycoprotein</keyword>
<evidence type="ECO:0000256" key="3">
    <source>
        <dbReference type="ARBA" id="ARBA00008661"/>
    </source>
</evidence>
<reference evidence="14" key="2">
    <citation type="submission" date="2025-09" db="UniProtKB">
        <authorList>
            <consortium name="Ensembl"/>
        </authorList>
    </citation>
    <scope>IDENTIFICATION</scope>
</reference>
<dbReference type="Pfam" id="PF01762">
    <property type="entry name" value="Galactosyl_T"/>
    <property type="match status" value="1"/>
</dbReference>
<evidence type="ECO:0000256" key="4">
    <source>
        <dbReference type="ARBA" id="ARBA00022676"/>
    </source>
</evidence>
<keyword evidence="10" id="KW-0443">Lipid metabolism</keyword>
<evidence type="ECO:0000256" key="2">
    <source>
        <dbReference type="ARBA" id="ARBA00004922"/>
    </source>
</evidence>
<evidence type="ECO:0000256" key="13">
    <source>
        <dbReference type="RuleBase" id="RU363063"/>
    </source>
</evidence>
<keyword evidence="4 13" id="KW-0328">Glycosyltransferase</keyword>
<evidence type="ECO:0000256" key="10">
    <source>
        <dbReference type="ARBA" id="ARBA00023098"/>
    </source>
</evidence>
<dbReference type="GeneTree" id="ENSGT00940000163421"/>
<keyword evidence="7 13" id="KW-0735">Signal-anchor</keyword>
<keyword evidence="8 13" id="KW-1133">Transmembrane helix</keyword>
<comment type="subcellular location">
    <subcellularLocation>
        <location evidence="1 13">Golgi apparatus membrane</location>
        <topology evidence="1 13">Single-pass type II membrane protein</topology>
    </subcellularLocation>
</comment>
<evidence type="ECO:0000313" key="15">
    <source>
        <dbReference type="Proteomes" id="UP000261660"/>
    </source>
</evidence>
<dbReference type="RefSeq" id="XP_020490060.1">
    <property type="nucleotide sequence ID" value="XM_020634404.3"/>
</dbReference>
<evidence type="ECO:0000256" key="12">
    <source>
        <dbReference type="ARBA" id="ARBA00023180"/>
    </source>
</evidence>
<evidence type="ECO:0000256" key="1">
    <source>
        <dbReference type="ARBA" id="ARBA00004323"/>
    </source>
</evidence>
<evidence type="ECO:0000256" key="9">
    <source>
        <dbReference type="ARBA" id="ARBA00023034"/>
    </source>
</evidence>
<comment type="pathway">
    <text evidence="2">Protein modification; protein glycosylation.</text>
</comment>
<dbReference type="EC" id="2.4.1.-" evidence="13"/>
<dbReference type="PANTHER" id="PTHR11214">
    <property type="entry name" value="BETA-1,3-N-ACETYLGLUCOSAMINYLTRANSFERASE"/>
    <property type="match status" value="1"/>
</dbReference>
<keyword evidence="6 13" id="KW-0812">Transmembrane</keyword>
<keyword evidence="5" id="KW-0808">Transferase</keyword>
<reference evidence="14" key="1">
    <citation type="submission" date="2025-08" db="UniProtKB">
        <authorList>
            <consortium name="Ensembl"/>
        </authorList>
    </citation>
    <scope>IDENTIFICATION</scope>
</reference>
<dbReference type="GO" id="GO:0006629">
    <property type="term" value="P:lipid metabolic process"/>
    <property type="evidence" value="ECO:0007669"/>
    <property type="project" value="UniProtKB-KW"/>
</dbReference>
<dbReference type="GO" id="GO:0000139">
    <property type="term" value="C:Golgi membrane"/>
    <property type="evidence" value="ECO:0007669"/>
    <property type="project" value="UniProtKB-SubCell"/>
</dbReference>
<feature type="transmembrane region" description="Helical" evidence="13">
    <location>
        <begin position="20"/>
        <end position="38"/>
    </location>
</feature>
<sequence>MLETSVFKCEKTSRTKATRWFCFVMLFVIIGTSMFIFYSSSPQVSWPLNFLTTSSGSSQSTLNVSNNVGSISPDDPPASEYFVAYPGKYLFIVDEPDRCQQESPFLILLTPVAPHNTKTRDVIRNTWGKETTVLGQRVSLFFLLGVSALEDGTGPIKKQILLESQRHHDILQSNFLDTYNNLTIKTMIMFEWVISHCPNSSYAMKVDSDIFLNVHNLVDMLLKAPRHLYMTGLIARNATVLRDQNSKWYLPVSAFPESTYPTYAMGLGYVFSLDLPKRILEASAHVKAIYIEDAYVGLCLRHLGISLTDPPHSGLFMVSIPQSNCCWTSVITTILQNYRQLLHVWETYQTQIKSGC</sequence>
<evidence type="ECO:0000256" key="8">
    <source>
        <dbReference type="ARBA" id="ARBA00022989"/>
    </source>
</evidence>
<proteinExistence type="inferred from homology"/>
<evidence type="ECO:0000256" key="11">
    <source>
        <dbReference type="ARBA" id="ARBA00023136"/>
    </source>
</evidence>
<evidence type="ECO:0000256" key="6">
    <source>
        <dbReference type="ARBA" id="ARBA00022692"/>
    </source>
</evidence>
<comment type="similarity">
    <text evidence="3 13">Belongs to the glycosyltransferase 31 family.</text>
</comment>
<dbReference type="AlphaFoldDB" id="A0A3Q3FFZ2"/>
<dbReference type="InterPro" id="IPR002659">
    <property type="entry name" value="Glyco_trans_31"/>
</dbReference>
<dbReference type="FunFam" id="3.90.550.50:FF:000001">
    <property type="entry name" value="Hexosyltransferase"/>
    <property type="match status" value="1"/>
</dbReference>
<protein>
    <recommendedName>
        <fullName evidence="13">Hexosyltransferase</fullName>
        <ecNumber evidence="13">2.4.1.-</ecNumber>
    </recommendedName>
</protein>
<dbReference type="Ensembl" id="ENSLBET00000020142.1">
    <property type="protein sequence ID" value="ENSLBEP00000019111.1"/>
    <property type="gene ID" value="ENSLBEG00000014693.1"/>
</dbReference>
<dbReference type="GO" id="GO:0006493">
    <property type="term" value="P:protein O-linked glycosylation"/>
    <property type="evidence" value="ECO:0007669"/>
    <property type="project" value="TreeGrafter"/>
</dbReference>
<keyword evidence="11 13" id="KW-0472">Membrane</keyword>
<dbReference type="GO" id="GO:0008499">
    <property type="term" value="F:N-acetyl-beta-D-glucosaminide beta-(1,3)-galactosyltransferase activity"/>
    <property type="evidence" value="ECO:0007669"/>
    <property type="project" value="TreeGrafter"/>
</dbReference>